<evidence type="ECO:0000256" key="5">
    <source>
        <dbReference type="ARBA" id="ARBA00023002"/>
    </source>
</evidence>
<dbReference type="InterPro" id="IPR006094">
    <property type="entry name" value="Oxid_FAD_bind_N"/>
</dbReference>
<evidence type="ECO:0000313" key="7">
    <source>
        <dbReference type="EMBL" id="MDA0636982.1"/>
    </source>
</evidence>
<dbReference type="InterPro" id="IPR012951">
    <property type="entry name" value="BBE"/>
</dbReference>
<evidence type="ECO:0000259" key="6">
    <source>
        <dbReference type="PROSITE" id="PS51387"/>
    </source>
</evidence>
<evidence type="ECO:0000256" key="1">
    <source>
        <dbReference type="ARBA" id="ARBA00001974"/>
    </source>
</evidence>
<dbReference type="Gene3D" id="3.40.462.20">
    <property type="match status" value="1"/>
</dbReference>
<dbReference type="SUPFAM" id="SSF56176">
    <property type="entry name" value="FAD-binding/transporter-associated domain-like"/>
    <property type="match status" value="1"/>
</dbReference>
<dbReference type="InterPro" id="IPR050416">
    <property type="entry name" value="FAD-linked_Oxidoreductase"/>
</dbReference>
<sequence>MVELVRSGLEGLRESCAGRVVTPRDAGYEVMRKVWNGAVDRRPGVIVRCAGPEDVEAAISFARQEDLEISVRGGGHGFGGTAVTDGGVMLDLGALRTIDVDAASRWASCGAGATWADLDAATQVYGLATPGGTISHTGIAGLTLGGGFGWLSREHGLTADNLESADVVLADGRQVHASAREHDDLFWALRGGGGNFGVVTAFAFRLHPVGPRVRVTLLFWEAERGHEAVAAIDRAVTTLPGRVSALIAFGMSAPVAPYVPEEHRARPGHLLVLAGFGPPEEHASVVAALEDTTPPLFSHTASMPYPRLQSLLDESTPWGVAAYEKALDLPSLGPDAIATLCEQAALKGSPMSFLPAFRLDGAFSAVPDEATAFGGGREPHYTMSIVALAPTPEALEAERAWVRDAWSAMLPHARGTGTYVNFIADQDEDRVRASYGRKYARLAAIKAEYDPDNVFHLNANIEPAG</sequence>
<dbReference type="Gene3D" id="3.30.465.10">
    <property type="match status" value="1"/>
</dbReference>
<comment type="similarity">
    <text evidence="2">Belongs to the oxygen-dependent FAD-linked oxidoreductase family.</text>
</comment>
<dbReference type="InterPro" id="IPR036318">
    <property type="entry name" value="FAD-bd_PCMH-like_sf"/>
</dbReference>
<dbReference type="PROSITE" id="PS00862">
    <property type="entry name" value="OX2_COVAL_FAD"/>
    <property type="match status" value="1"/>
</dbReference>
<dbReference type="PANTHER" id="PTHR42973:SF39">
    <property type="entry name" value="FAD-BINDING PCMH-TYPE DOMAIN-CONTAINING PROTEIN"/>
    <property type="match status" value="1"/>
</dbReference>
<organism evidence="7 8">
    <name type="scientific">Nonomuraea corallina</name>
    <dbReference type="NCBI Taxonomy" id="2989783"/>
    <lineage>
        <taxon>Bacteria</taxon>
        <taxon>Bacillati</taxon>
        <taxon>Actinomycetota</taxon>
        <taxon>Actinomycetes</taxon>
        <taxon>Streptosporangiales</taxon>
        <taxon>Streptosporangiaceae</taxon>
        <taxon>Nonomuraea</taxon>
    </lineage>
</organism>
<keyword evidence="4" id="KW-0274">FAD</keyword>
<dbReference type="Pfam" id="PF01565">
    <property type="entry name" value="FAD_binding_4"/>
    <property type="match status" value="1"/>
</dbReference>
<dbReference type="EMBL" id="JAPNNL010000131">
    <property type="protein sequence ID" value="MDA0636982.1"/>
    <property type="molecule type" value="Genomic_DNA"/>
</dbReference>
<gene>
    <name evidence="7" type="ORF">OUY22_26540</name>
</gene>
<dbReference type="PROSITE" id="PS51387">
    <property type="entry name" value="FAD_PCMH"/>
    <property type="match status" value="1"/>
</dbReference>
<feature type="domain" description="FAD-binding PCMH-type" evidence="6">
    <location>
        <begin position="39"/>
        <end position="209"/>
    </location>
</feature>
<accession>A0ABT4SIF4</accession>
<comment type="cofactor">
    <cofactor evidence="1">
        <name>FAD</name>
        <dbReference type="ChEBI" id="CHEBI:57692"/>
    </cofactor>
</comment>
<evidence type="ECO:0000256" key="4">
    <source>
        <dbReference type="ARBA" id="ARBA00022827"/>
    </source>
</evidence>
<dbReference type="RefSeq" id="WP_270157887.1">
    <property type="nucleotide sequence ID" value="NZ_JAPNNL010000131.1"/>
</dbReference>
<dbReference type="Pfam" id="PF08031">
    <property type="entry name" value="BBE"/>
    <property type="match status" value="1"/>
</dbReference>
<name>A0ABT4SIF4_9ACTN</name>
<dbReference type="InterPro" id="IPR016169">
    <property type="entry name" value="FAD-bd_PCMH_sub2"/>
</dbReference>
<dbReference type="Proteomes" id="UP001144036">
    <property type="component" value="Unassembled WGS sequence"/>
</dbReference>
<keyword evidence="8" id="KW-1185">Reference proteome</keyword>
<keyword evidence="5" id="KW-0560">Oxidoreductase</keyword>
<dbReference type="Gene3D" id="3.30.43.10">
    <property type="entry name" value="Uridine Diphospho-n-acetylenolpyruvylglucosamine Reductase, domain 2"/>
    <property type="match status" value="1"/>
</dbReference>
<dbReference type="InterPro" id="IPR016166">
    <property type="entry name" value="FAD-bd_PCMH"/>
</dbReference>
<evidence type="ECO:0000256" key="3">
    <source>
        <dbReference type="ARBA" id="ARBA00022630"/>
    </source>
</evidence>
<comment type="caution">
    <text evidence="7">The sequence shown here is derived from an EMBL/GenBank/DDBJ whole genome shotgun (WGS) entry which is preliminary data.</text>
</comment>
<protein>
    <submittedName>
        <fullName evidence="7">FAD-binding oxidoreductase</fullName>
    </submittedName>
</protein>
<dbReference type="InterPro" id="IPR006093">
    <property type="entry name" value="Oxy_OxRdtase_FAD_BS"/>
</dbReference>
<reference evidence="7" key="1">
    <citation type="submission" date="2022-11" db="EMBL/GenBank/DDBJ databases">
        <title>Nonomuraea corallina sp. nov., a new species of the genus Nonomuraea isolated from sea side sediment in Thai sea.</title>
        <authorList>
            <person name="Ngamcharungchit C."/>
            <person name="Matsumoto A."/>
            <person name="Suriyachadkun C."/>
            <person name="Panbangred W."/>
            <person name="Inahashi Y."/>
            <person name="Intra B."/>
        </authorList>
    </citation>
    <scope>NUCLEOTIDE SEQUENCE</scope>
    <source>
        <strain evidence="7">MCN248</strain>
    </source>
</reference>
<dbReference type="SUPFAM" id="SSF55103">
    <property type="entry name" value="FAD-linked oxidases, C-terminal domain"/>
    <property type="match status" value="1"/>
</dbReference>
<keyword evidence="3" id="KW-0285">Flavoprotein</keyword>
<dbReference type="InterPro" id="IPR016164">
    <property type="entry name" value="FAD-linked_Oxase-like_C"/>
</dbReference>
<dbReference type="PANTHER" id="PTHR42973">
    <property type="entry name" value="BINDING OXIDOREDUCTASE, PUTATIVE (AFU_ORTHOLOGUE AFUA_1G17690)-RELATED"/>
    <property type="match status" value="1"/>
</dbReference>
<evidence type="ECO:0000313" key="8">
    <source>
        <dbReference type="Proteomes" id="UP001144036"/>
    </source>
</evidence>
<proteinExistence type="inferred from homology"/>
<dbReference type="InterPro" id="IPR016167">
    <property type="entry name" value="FAD-bd_PCMH_sub1"/>
</dbReference>
<evidence type="ECO:0000256" key="2">
    <source>
        <dbReference type="ARBA" id="ARBA00005466"/>
    </source>
</evidence>